<dbReference type="EMBL" id="CDMZ01002476">
    <property type="protein sequence ID" value="CEM42556.1"/>
    <property type="molecule type" value="Genomic_DNA"/>
</dbReference>
<sequence length="137" mass="15556">MCDAPPLRLHHINLRFSLGCEPDPRKLLFAARFAEYDQDTRTVWLRFKSHGGLTAMFTEKGDVLMRVRGPLEKAKSRACAIAAFVKQRSEPKAHFLNYRVTALNLSCRSAALFVTSFISCELGMDFVFKRQESVNSV</sequence>
<name>A0A0G4HET5_9ALVE</name>
<dbReference type="AlphaFoldDB" id="A0A0G4HET5"/>
<organism evidence="1">
    <name type="scientific">Chromera velia CCMP2878</name>
    <dbReference type="NCBI Taxonomy" id="1169474"/>
    <lineage>
        <taxon>Eukaryota</taxon>
        <taxon>Sar</taxon>
        <taxon>Alveolata</taxon>
        <taxon>Colpodellida</taxon>
        <taxon>Chromeraceae</taxon>
        <taxon>Chromera</taxon>
    </lineage>
</organism>
<evidence type="ECO:0000313" key="1">
    <source>
        <dbReference type="EMBL" id="CEM42556.1"/>
    </source>
</evidence>
<reference evidence="1" key="1">
    <citation type="submission" date="2014-11" db="EMBL/GenBank/DDBJ databases">
        <authorList>
            <person name="Otto D Thomas"/>
            <person name="Naeem Raeece"/>
        </authorList>
    </citation>
    <scope>NUCLEOTIDE SEQUENCE</scope>
</reference>
<protein>
    <submittedName>
        <fullName evidence="1">Uncharacterized protein</fullName>
    </submittedName>
</protein>
<proteinExistence type="predicted"/>
<gene>
    <name evidence="1" type="ORF">Cvel_26848</name>
</gene>
<dbReference type="VEuPathDB" id="CryptoDB:Cvel_26848"/>
<accession>A0A0G4HET5</accession>